<protein>
    <submittedName>
        <fullName evidence="1">Uncharacterized protein</fullName>
    </submittedName>
</protein>
<organism evidence="1">
    <name type="scientific">Rhizophagus irregularis (strain DAOM 181602 / DAOM 197198 / MUCL 43194)</name>
    <name type="common">Arbuscular mycorrhizal fungus</name>
    <name type="synonym">Glomus intraradices</name>
    <dbReference type="NCBI Taxonomy" id="747089"/>
    <lineage>
        <taxon>Eukaryota</taxon>
        <taxon>Fungi</taxon>
        <taxon>Fungi incertae sedis</taxon>
        <taxon>Mucoromycota</taxon>
        <taxon>Glomeromycotina</taxon>
        <taxon>Glomeromycetes</taxon>
        <taxon>Glomerales</taxon>
        <taxon>Glomeraceae</taxon>
        <taxon>Rhizophagus</taxon>
    </lineage>
</organism>
<sequence>MSWRGIKLNELNVHDESGYILPENLYKELESFEDSRRNWKYLLKSRFREFLMVDISDYKHIQCIEIYNINTSQLVNVFYRHCREKDFIISRNNEPGIFAISTDSRLFAYSYGDNIITTYLMERELEVVSKKFDNIYKIKFLEFIEKDKKLFIIEEDKEHDEKFHTWIISGCLNDYLSISKDDIGLSDEHYNTLTKANEKVIFYNKVDEKQFRIVSIKGTTFGESDPVTDEHEYQSCDLEPWNINAKTIHGRFLNNDRRFLLLIGQNSIKLWKSKSINFMNFDNFKNFKNSNLVYILISDKIKPEIKTKFLIEDDMTTVIIHACKSLVYLYNRKHVRSIKKHQKFVSGITNIIKDFIRKYPDN</sequence>
<reference evidence="1" key="1">
    <citation type="submission" date="2013-07" db="EMBL/GenBank/DDBJ databases">
        <title>The genome of an arbuscular mycorrhizal fungus provides insights into the evolution of the oldest plant symbiosis.</title>
        <authorList>
            <consortium name="DOE Joint Genome Institute"/>
            <person name="Tisserant E."/>
            <person name="Malbreil M."/>
            <person name="Kuo A."/>
            <person name="Kohler A."/>
            <person name="Symeonidi A."/>
            <person name="Balestrini R."/>
            <person name="Charron P."/>
            <person name="Duensing N."/>
            <person name="Frei-dit-Frey N."/>
            <person name="Gianinazzi-Pearson V."/>
            <person name="Gilbert B."/>
            <person name="Handa Y."/>
            <person name="Hijri M."/>
            <person name="Kaul R."/>
            <person name="Kawaguchi M."/>
            <person name="Krajinski F."/>
            <person name="Lammers P."/>
            <person name="Lapierre D."/>
            <person name="Masclaux F.G."/>
            <person name="Murat C."/>
            <person name="Morin E."/>
            <person name="Ndikumana S."/>
            <person name="Pagni M."/>
            <person name="Petitpierre D."/>
            <person name="Requena N."/>
            <person name="Rosikiewicz P."/>
            <person name="Riley R."/>
            <person name="Saito K."/>
            <person name="San Clemente H."/>
            <person name="Shapiro H."/>
            <person name="van Tuinen D."/>
            <person name="Becard G."/>
            <person name="Bonfante P."/>
            <person name="Paszkowski U."/>
            <person name="Shachar-Hill Y."/>
            <person name="Young J.P."/>
            <person name="Sanders I.R."/>
            <person name="Henrissat B."/>
            <person name="Rensing S.A."/>
            <person name="Grigoriev I.V."/>
            <person name="Corradi N."/>
            <person name="Roux C."/>
            <person name="Martin F."/>
        </authorList>
    </citation>
    <scope>NUCLEOTIDE SEQUENCE</scope>
    <source>
        <strain evidence="1">DAOM 197198</strain>
    </source>
</reference>
<dbReference type="AlphaFoldDB" id="U9UFN1"/>
<dbReference type="HOGENOM" id="CLU_765347_0_0_1"/>
<dbReference type="VEuPathDB" id="FungiDB:RhiirFUN_021453"/>
<dbReference type="EMBL" id="KI280231">
    <property type="protein sequence ID" value="ESA17383.1"/>
    <property type="molecule type" value="Genomic_DNA"/>
</dbReference>
<evidence type="ECO:0000313" key="1">
    <source>
        <dbReference type="EMBL" id="ESA17383.1"/>
    </source>
</evidence>
<name>U9UFN1_RHIID</name>
<accession>U9UFN1</accession>
<proteinExistence type="predicted"/>
<gene>
    <name evidence="1" type="ORF">GLOINDRAFT_21847</name>
</gene>